<feature type="compositionally biased region" description="Low complexity" evidence="1">
    <location>
        <begin position="37"/>
        <end position="47"/>
    </location>
</feature>
<organism evidence="2 3">
    <name type="scientific">Curvularia clavata</name>
    <dbReference type="NCBI Taxonomy" id="95742"/>
    <lineage>
        <taxon>Eukaryota</taxon>
        <taxon>Fungi</taxon>
        <taxon>Dikarya</taxon>
        <taxon>Ascomycota</taxon>
        <taxon>Pezizomycotina</taxon>
        <taxon>Dothideomycetes</taxon>
        <taxon>Pleosporomycetidae</taxon>
        <taxon>Pleosporales</taxon>
        <taxon>Pleosporineae</taxon>
        <taxon>Pleosporaceae</taxon>
        <taxon>Curvularia</taxon>
    </lineage>
</organism>
<protein>
    <recommendedName>
        <fullName evidence="4">DRBM domain-containing protein</fullName>
    </recommendedName>
</protein>
<gene>
    <name evidence="2" type="ORF">yc1106_06502</name>
</gene>
<sequence>MSAPGDDLRKHLIIPASRPIFTSPVEDLKKHLIIPSSRPLASSPSFSNTGPAPTASSAFLNFNPRVETEDDRSKAHRGSDEAESNMEIDTPTQPPVFASAHDEQKTTARAAPPTGIFSMEEFMKQNLEKHQAQREAMRATPPAKKAKTSENASPAPVAVGARSSKYTILLHEKYQGLNIPQPLFTYEGGSGSGWNVSVSFPGLENAEELQGLTDSKQYNSKQEAKEALSQKAFTILEELEKEGRVTKTAKARKKIDNGIQIVERQQPEENYVGKLLEFQRSISAPQPLYIDYQSGTRFACLLTLEDHPEPFGSLNSLFSSKKAARQDAARHAILHFQSLGVWPDESSAVGGIKKKKKAQNAPSPTASATASTEDVNSPSGNTNSTSFAQQVATIAASLTLPTPEWRFTPHPSDPTFHTVACFFRGAGPHEGPIGEVRNVFGKKKAKEECARLALEYLLDVREKRRAYGARMMAGVVGGEGVLSGAEGRNVEGEEELLWEDAVEMMG</sequence>
<accession>A0A9Q8ZEF5</accession>
<dbReference type="Proteomes" id="UP001056012">
    <property type="component" value="Chromosome 4"/>
</dbReference>
<dbReference type="EMBL" id="CP089277">
    <property type="protein sequence ID" value="USP79228.1"/>
    <property type="molecule type" value="Genomic_DNA"/>
</dbReference>
<name>A0A9Q8ZEF5_CURCL</name>
<evidence type="ECO:0000313" key="3">
    <source>
        <dbReference type="Proteomes" id="UP001056012"/>
    </source>
</evidence>
<dbReference type="OrthoDB" id="5222339at2759"/>
<evidence type="ECO:0000256" key="1">
    <source>
        <dbReference type="SAM" id="MobiDB-lite"/>
    </source>
</evidence>
<feature type="compositionally biased region" description="Low complexity" evidence="1">
    <location>
        <begin position="361"/>
        <end position="372"/>
    </location>
</feature>
<keyword evidence="3" id="KW-1185">Reference proteome</keyword>
<proteinExistence type="predicted"/>
<reference evidence="2" key="1">
    <citation type="submission" date="2021-12" db="EMBL/GenBank/DDBJ databases">
        <title>Curvularia clavata genome.</title>
        <authorList>
            <person name="Cao Y."/>
        </authorList>
    </citation>
    <scope>NUCLEOTIDE SEQUENCE</scope>
    <source>
        <strain evidence="2">Yc1106</strain>
    </source>
</reference>
<dbReference type="SUPFAM" id="SSF54768">
    <property type="entry name" value="dsRNA-binding domain-like"/>
    <property type="match status" value="1"/>
</dbReference>
<feature type="region of interest" description="Disordered" evidence="1">
    <location>
        <begin position="352"/>
        <end position="385"/>
    </location>
</feature>
<dbReference type="AlphaFoldDB" id="A0A9Q8ZEF5"/>
<feature type="compositionally biased region" description="Polar residues" evidence="1">
    <location>
        <begin position="48"/>
        <end position="60"/>
    </location>
</feature>
<feature type="compositionally biased region" description="Basic and acidic residues" evidence="1">
    <location>
        <begin position="71"/>
        <end position="80"/>
    </location>
</feature>
<dbReference type="Gene3D" id="3.30.160.20">
    <property type="match status" value="1"/>
</dbReference>
<evidence type="ECO:0008006" key="4">
    <source>
        <dbReference type="Google" id="ProtNLM"/>
    </source>
</evidence>
<dbReference type="VEuPathDB" id="FungiDB:yc1106_06502"/>
<feature type="compositionally biased region" description="Polar residues" evidence="1">
    <location>
        <begin position="373"/>
        <end position="385"/>
    </location>
</feature>
<feature type="region of interest" description="Disordered" evidence="1">
    <location>
        <begin position="37"/>
        <end position="94"/>
    </location>
</feature>
<feature type="region of interest" description="Disordered" evidence="1">
    <location>
        <begin position="133"/>
        <end position="158"/>
    </location>
</feature>
<evidence type="ECO:0000313" key="2">
    <source>
        <dbReference type="EMBL" id="USP79228.1"/>
    </source>
</evidence>